<dbReference type="RefSeq" id="WP_234999366.1">
    <property type="nucleotide sequence ID" value="NZ_FNVS01000015.1"/>
</dbReference>
<dbReference type="Gene3D" id="2.60.120.1440">
    <property type="match status" value="1"/>
</dbReference>
<evidence type="ECO:0000259" key="2">
    <source>
        <dbReference type="Pfam" id="PF04773"/>
    </source>
</evidence>
<reference evidence="4 5" key="1">
    <citation type="submission" date="2016-10" db="EMBL/GenBank/DDBJ databases">
        <authorList>
            <person name="Varghese N."/>
            <person name="Submissions S."/>
        </authorList>
    </citation>
    <scope>NUCLEOTIDE SEQUENCE [LARGE SCALE GENOMIC DNA]</scope>
    <source>
        <strain evidence="4 5">DSM 29073</strain>
    </source>
</reference>
<dbReference type="PANTHER" id="PTHR30273">
    <property type="entry name" value="PERIPLASMIC SIGNAL SENSOR AND SIGMA FACTOR ACTIVATOR FECR-RELATED"/>
    <property type="match status" value="1"/>
</dbReference>
<feature type="domain" description="Protein FecR C-terminal" evidence="3">
    <location>
        <begin position="267"/>
        <end position="335"/>
    </location>
</feature>
<dbReference type="InterPro" id="IPR032508">
    <property type="entry name" value="FecR_C"/>
</dbReference>
<keyword evidence="1" id="KW-1133">Transmembrane helix</keyword>
<evidence type="ECO:0000313" key="4">
    <source>
        <dbReference type="EMBL" id="SEG10859.1"/>
    </source>
</evidence>
<dbReference type="Gene3D" id="3.55.50.30">
    <property type="match status" value="1"/>
</dbReference>
<dbReference type="GO" id="GO:0016989">
    <property type="term" value="F:sigma factor antagonist activity"/>
    <property type="evidence" value="ECO:0007669"/>
    <property type="project" value="TreeGrafter"/>
</dbReference>
<gene>
    <name evidence="4" type="ORF">SAMN05444001_11522</name>
</gene>
<feature type="domain" description="FecR protein" evidence="2">
    <location>
        <begin position="128"/>
        <end position="222"/>
    </location>
</feature>
<comment type="caution">
    <text evidence="4">The sequence shown here is derived from an EMBL/GenBank/DDBJ whole genome shotgun (WGS) entry which is preliminary data.</text>
</comment>
<keyword evidence="1" id="KW-0812">Transmembrane</keyword>
<dbReference type="Pfam" id="PF16344">
    <property type="entry name" value="FecR_C"/>
    <property type="match status" value="1"/>
</dbReference>
<dbReference type="PIRSF" id="PIRSF018266">
    <property type="entry name" value="FecR"/>
    <property type="match status" value="1"/>
</dbReference>
<proteinExistence type="predicted"/>
<evidence type="ECO:0000259" key="3">
    <source>
        <dbReference type="Pfam" id="PF16344"/>
    </source>
</evidence>
<accession>A0A8G2F511</accession>
<dbReference type="Proteomes" id="UP000236725">
    <property type="component" value="Unassembled WGS sequence"/>
</dbReference>
<dbReference type="PANTHER" id="PTHR30273:SF2">
    <property type="entry name" value="PROTEIN FECR"/>
    <property type="match status" value="1"/>
</dbReference>
<feature type="transmembrane region" description="Helical" evidence="1">
    <location>
        <begin position="93"/>
        <end position="114"/>
    </location>
</feature>
<dbReference type="EMBL" id="FNVS01000015">
    <property type="protein sequence ID" value="SEG10859.1"/>
    <property type="molecule type" value="Genomic_DNA"/>
</dbReference>
<dbReference type="FunFam" id="2.60.120.1440:FF:000001">
    <property type="entry name" value="Putative anti-sigma factor"/>
    <property type="match status" value="1"/>
</dbReference>
<evidence type="ECO:0000313" key="5">
    <source>
        <dbReference type="Proteomes" id="UP000236725"/>
    </source>
</evidence>
<evidence type="ECO:0000256" key="1">
    <source>
        <dbReference type="SAM" id="Phobius"/>
    </source>
</evidence>
<dbReference type="AlphaFoldDB" id="A0A8G2F511"/>
<keyword evidence="5" id="KW-1185">Reference proteome</keyword>
<dbReference type="InterPro" id="IPR006860">
    <property type="entry name" value="FecR"/>
</dbReference>
<sequence length="337" mass="38616">MQIRDKEYWDDLLIDCFSNDITDDNRAVLNKWLDESEKHRLYYESMKDIWNASSVADDQFPFDYEKAFILFERRIHSANGQKIKHSMPLWRKAVAVAAVLIPFILLSYYTILYFNIQSSRDEGLVLSEITSPNGSKTKLKLADGTVVWLNSGSTVRYNNGFGKDNRQLLLSGEAYLEVERNEKLPFVVKTKEVDVVVLGTVFNVNAYPENEDVKVSLLNGSVSLSKDGSVKPIILKPMETGVYNRVSGQIIIDHQMVANALSWINGRLVFNGETFEEITKILERNFNVKIVIHDENLKKKRFGGDFRNNKSIEEILGIMSSSGKFKYKTTNDRIDIY</sequence>
<organism evidence="4 5">
    <name type="scientific">Parabacteroides chinchillae</name>
    <dbReference type="NCBI Taxonomy" id="871327"/>
    <lineage>
        <taxon>Bacteria</taxon>
        <taxon>Pseudomonadati</taxon>
        <taxon>Bacteroidota</taxon>
        <taxon>Bacteroidia</taxon>
        <taxon>Bacteroidales</taxon>
        <taxon>Tannerellaceae</taxon>
        <taxon>Parabacteroides</taxon>
    </lineage>
</organism>
<keyword evidence="1" id="KW-0472">Membrane</keyword>
<name>A0A8G2F511_9BACT</name>
<protein>
    <submittedName>
        <fullName evidence="4">FecR family protein</fullName>
    </submittedName>
</protein>
<dbReference type="InterPro" id="IPR012373">
    <property type="entry name" value="Ferrdict_sens_TM"/>
</dbReference>
<dbReference type="Pfam" id="PF04773">
    <property type="entry name" value="FecR"/>
    <property type="match status" value="1"/>
</dbReference>